<dbReference type="InterPro" id="IPR050476">
    <property type="entry name" value="Insect_CytP450_Detox"/>
</dbReference>
<evidence type="ECO:0000256" key="14">
    <source>
        <dbReference type="SAM" id="Phobius"/>
    </source>
</evidence>
<reference evidence="16" key="1">
    <citation type="submission" date="2025-08" db="UniProtKB">
        <authorList>
            <consortium name="RefSeq"/>
        </authorList>
    </citation>
    <scope>IDENTIFICATION</scope>
    <source>
        <tissue evidence="16">Gonads</tissue>
    </source>
</reference>
<feature type="binding site" description="axial binding residue" evidence="13">
    <location>
        <position position="1593"/>
    </location>
    <ligand>
        <name>heme</name>
        <dbReference type="ChEBI" id="CHEBI:30413"/>
    </ligand>
    <ligandPart>
        <name>Fe</name>
        <dbReference type="ChEBI" id="CHEBI:18248"/>
    </ligandPart>
</feature>
<feature type="transmembrane region" description="Helical" evidence="14">
    <location>
        <begin position="1155"/>
        <end position="1178"/>
    </location>
</feature>
<evidence type="ECO:0000256" key="10">
    <source>
        <dbReference type="ARBA" id="ARBA00023004"/>
    </source>
</evidence>
<keyword evidence="10 13" id="KW-0408">Iron</keyword>
<dbReference type="GO" id="GO:0020037">
    <property type="term" value="F:heme binding"/>
    <property type="evidence" value="ECO:0007669"/>
    <property type="project" value="InterPro"/>
</dbReference>
<dbReference type="FunFam" id="1.10.630.10:FF:000182">
    <property type="entry name" value="Cytochrome P450 3A4"/>
    <property type="match status" value="1"/>
</dbReference>
<evidence type="ECO:0000313" key="15">
    <source>
        <dbReference type="Proteomes" id="UP000504635"/>
    </source>
</evidence>
<keyword evidence="14" id="KW-1133">Transmembrane helix</keyword>
<dbReference type="OrthoDB" id="2789670at2759"/>
<evidence type="ECO:0000256" key="5">
    <source>
        <dbReference type="ARBA" id="ARBA00022617"/>
    </source>
</evidence>
<dbReference type="PROSITE" id="PS00086">
    <property type="entry name" value="CYTOCHROME_P450"/>
    <property type="match status" value="3"/>
</dbReference>
<keyword evidence="7" id="KW-0256">Endoplasmic reticulum</keyword>
<dbReference type="CDD" id="cd11056">
    <property type="entry name" value="CYP6-like"/>
    <property type="match status" value="3"/>
</dbReference>
<evidence type="ECO:0000313" key="16">
    <source>
        <dbReference type="RefSeq" id="XP_030761388.1"/>
    </source>
</evidence>
<keyword evidence="5 13" id="KW-0349">Heme</keyword>
<sequence length="1649" mass="191890">MWLFCVVLIVILFVVFVKWRLNYWKRHGLYQFEPEFLFGNTRKEILGKVSGFEMFLERYNRLKSKNLKHGGLYGFIEPLYLPVDPTIIKNIFQNDFTHFNDHGMFHHPKDVISMNLFNLIGDEWKQLRTKLTPSFSSSKLKNMFQILVEKAVILEKLIESYSSSSEPVNIKDVASRYTGDVIASCGFGIEANSMEDPDNDFTRSGVESFYPGLLKMFLMETFPSGILANLGLRSNGRRTSKFFNDLVTQTVEYREKNNIYRNDFLQLLLELKKNKTITMDEIIAQCFVFFVAGFETSSTTAMFAMLELALNQEIQNKLRDEINKVLKKYDDKLCYDAVMEMEYLDKVVNETLRIFPPAAVIRRKCTKTYKVPGTEVVIEKGIRVVIPVWGLHRDPDFYPNPEQFNPENFSAENKAKRPDMTFLPFGEGPRMCIGLRLGMFQTKLALIAMLRNFRYTLDRRTKTPVEIDPEAFFVISVKGNVWLNVNKMSFLFLFYVKWKLTYWKRRALFQLEPEFFFGNTRHEVLGSAPKFEVFLERYRYLKSLNQKHGGMYAFVDPWYIPIEHNIIKNILQNDFAHFESHGMYHHPKDIVSMNLFNIEGEAWRELRVKLTPSFSSMKIKTMFQTLLDKYVILERLIDSYSSSDQPMNIKEITRRFTSDVIGSCGFGVESNSMEHPDNDFTKTAMDFLYAGLFKFFLIETFPAWLLANLGMRMNGRKTTKFFMDFMTGTIQYREKNNLSRSDFLQLLLEMKSNKDMTDNEIIAQCFLFFIAGFETSSITSMFAMFELAQNEKIQNKLREEIRSVLKKHGNLCYEAVMEMDYLDKVVNEKIIHSYSSENEPINIKDMMRRFTSDVIASCGFGVEANSMEDPDNEFTRVGMEAFYPGLLKFFLIETFPAGLLANLGLRSNGYKTSKFFSDLVTQTLQYREKNSISRSDFLQLLLELKRNKTMTDNEIIAQCFIFFIAGFETSSTTAMFAMLELAQNEGIQNKLRDEIRSVLGKHGGDLCCDAVMEMEYLDKIVNETLRKFPPGAVIPRRCTKTYKVPGTEVVIEKGTRVIIPVWGLHRDPEFYPNPEEFNPENFSTENKAKRPDIAYIPFGEGPRMCIGLRFGVLQTKLALIALLRNFKHTLNSRTKTPIEIDPEAIFVLNIKGDVWLNYSCFEMIFYIILVIVSCVIYIKWRLNYWKRRGVYQFEPEFFFGNARKDLIGEKSKFEIFLERYRFLKAHNLKHAGIYMFLQPLYIPIDPVIIKHIMLKDFSYFKGHGLYHHKKDILTMHLLNLEGDEWKSLRSKLTPTFTAGKMKLMFQILLDKVKVLENVIQTHQAKKEPVNIKETGGRFTTDVIASCGFGIECNSLEYRDNDFKTYGTKTFNLGMFKFFVSELLPSWVLSNLGFNLYGHEVTNFYVNTVKNTIRFRETNNLVRKDYLHYLLELKKTENITDEEIIAQCFVFFVAGFETSSTTMSFAMLELAQHPEIQDKLRDEIRDVIKKNGGDITYESVMEMEYLDKVVNETLRKYPPGALITRECSNDYKVPGTDVVIEKGTKLFIPAWGLHNDPEYFPNPEKFNPENFSEENKVKRPDFTFIPFGEGPRMCIGLRFGMLQTKLGIISLLRKFKYTLNEKTKLPVEMDPESIFVLSVKGDVWVNVTNT</sequence>
<dbReference type="KEGG" id="soy:115886401"/>
<evidence type="ECO:0000256" key="6">
    <source>
        <dbReference type="ARBA" id="ARBA00022723"/>
    </source>
</evidence>
<name>A0A6J2YBY8_SITOR</name>
<gene>
    <name evidence="16" type="primary">LOC115886401</name>
</gene>
<keyword evidence="9" id="KW-0560">Oxidoreductase</keyword>
<evidence type="ECO:0000256" key="8">
    <source>
        <dbReference type="ARBA" id="ARBA00022848"/>
    </source>
</evidence>
<keyword evidence="12 14" id="KW-0472">Membrane</keyword>
<protein>
    <submittedName>
        <fullName evidence="16">Uncharacterized protein LOC115886401</fullName>
    </submittedName>
</protein>
<accession>A0A6J2YBY8</accession>
<evidence type="ECO:0000256" key="12">
    <source>
        <dbReference type="ARBA" id="ARBA00023136"/>
    </source>
</evidence>
<evidence type="ECO:0000256" key="7">
    <source>
        <dbReference type="ARBA" id="ARBA00022824"/>
    </source>
</evidence>
<evidence type="ECO:0000256" key="4">
    <source>
        <dbReference type="ARBA" id="ARBA00010617"/>
    </source>
</evidence>
<keyword evidence="11" id="KW-0503">Monooxygenase</keyword>
<dbReference type="Pfam" id="PF00067">
    <property type="entry name" value="p450"/>
    <property type="match status" value="4"/>
</dbReference>
<comment type="similarity">
    <text evidence="4">Belongs to the cytochrome P450 family.</text>
</comment>
<evidence type="ECO:0000256" key="2">
    <source>
        <dbReference type="ARBA" id="ARBA00004174"/>
    </source>
</evidence>
<dbReference type="PRINTS" id="PR00463">
    <property type="entry name" value="EP450I"/>
</dbReference>
<comment type="cofactor">
    <cofactor evidence="1 13">
        <name>heme</name>
        <dbReference type="ChEBI" id="CHEBI:30413"/>
    </cofactor>
</comment>
<keyword evidence="15" id="KW-1185">Reference proteome</keyword>
<dbReference type="FunFam" id="1.10.630.10:FF:000042">
    <property type="entry name" value="Cytochrome P450"/>
    <property type="match status" value="2"/>
</dbReference>
<organism evidence="15 16">
    <name type="scientific">Sitophilus oryzae</name>
    <name type="common">Rice weevil</name>
    <name type="synonym">Curculio oryzae</name>
    <dbReference type="NCBI Taxonomy" id="7048"/>
    <lineage>
        <taxon>Eukaryota</taxon>
        <taxon>Metazoa</taxon>
        <taxon>Ecdysozoa</taxon>
        <taxon>Arthropoda</taxon>
        <taxon>Hexapoda</taxon>
        <taxon>Insecta</taxon>
        <taxon>Pterygota</taxon>
        <taxon>Neoptera</taxon>
        <taxon>Endopterygota</taxon>
        <taxon>Coleoptera</taxon>
        <taxon>Polyphaga</taxon>
        <taxon>Cucujiformia</taxon>
        <taxon>Curculionidae</taxon>
        <taxon>Dryophthorinae</taxon>
        <taxon>Sitophilus</taxon>
    </lineage>
</organism>
<dbReference type="GO" id="GO:0016705">
    <property type="term" value="F:oxidoreductase activity, acting on paired donors, with incorporation or reduction of molecular oxygen"/>
    <property type="evidence" value="ECO:0007669"/>
    <property type="project" value="InterPro"/>
</dbReference>
<evidence type="ECO:0000256" key="3">
    <source>
        <dbReference type="ARBA" id="ARBA00004406"/>
    </source>
</evidence>
<keyword evidence="14" id="KW-0812">Transmembrane</keyword>
<evidence type="ECO:0000256" key="1">
    <source>
        <dbReference type="ARBA" id="ARBA00001971"/>
    </source>
</evidence>
<dbReference type="PRINTS" id="PR00385">
    <property type="entry name" value="P450"/>
</dbReference>
<dbReference type="InParanoid" id="A0A6J2YBY8"/>
<dbReference type="InterPro" id="IPR001128">
    <property type="entry name" value="Cyt_P450"/>
</dbReference>
<keyword evidence="8" id="KW-0492">Microsome</keyword>
<dbReference type="GO" id="GO:0005789">
    <property type="term" value="C:endoplasmic reticulum membrane"/>
    <property type="evidence" value="ECO:0007669"/>
    <property type="project" value="UniProtKB-SubCell"/>
</dbReference>
<dbReference type="RefSeq" id="XP_030761388.1">
    <property type="nucleotide sequence ID" value="XM_030905528.1"/>
</dbReference>
<dbReference type="Proteomes" id="UP000504635">
    <property type="component" value="Unplaced"/>
</dbReference>
<dbReference type="InterPro" id="IPR036396">
    <property type="entry name" value="Cyt_P450_sf"/>
</dbReference>
<feature type="transmembrane region" description="Helical" evidence="14">
    <location>
        <begin position="687"/>
        <end position="707"/>
    </location>
</feature>
<dbReference type="GeneID" id="115886401"/>
<dbReference type="Gene3D" id="1.10.630.10">
    <property type="entry name" value="Cytochrome P450"/>
    <property type="match status" value="4"/>
</dbReference>
<evidence type="ECO:0000256" key="11">
    <source>
        <dbReference type="ARBA" id="ARBA00023033"/>
    </source>
</evidence>
<feature type="transmembrane region" description="Helical" evidence="14">
    <location>
        <begin position="761"/>
        <end position="785"/>
    </location>
</feature>
<dbReference type="PANTHER" id="PTHR24292:SF100">
    <property type="entry name" value="CYTOCHROME P450 6A16, ISOFORM B-RELATED"/>
    <property type="match status" value="1"/>
</dbReference>
<evidence type="ECO:0000256" key="13">
    <source>
        <dbReference type="PIRSR" id="PIRSR602401-1"/>
    </source>
</evidence>
<comment type="subcellular location">
    <subcellularLocation>
        <location evidence="3">Endoplasmic reticulum membrane</location>
        <topology evidence="3">Peripheral membrane protein</topology>
    </subcellularLocation>
    <subcellularLocation>
        <location evidence="2">Microsome membrane</location>
        <topology evidence="2">Peripheral membrane protein</topology>
    </subcellularLocation>
</comment>
<proteinExistence type="inferred from homology"/>
<dbReference type="InterPro" id="IPR002401">
    <property type="entry name" value="Cyt_P450_E_grp-I"/>
</dbReference>
<keyword evidence="6 13" id="KW-0479">Metal-binding</keyword>
<dbReference type="InterPro" id="IPR017972">
    <property type="entry name" value="Cyt_P450_CS"/>
</dbReference>
<evidence type="ECO:0000256" key="9">
    <source>
        <dbReference type="ARBA" id="ARBA00023002"/>
    </source>
</evidence>
<dbReference type="SUPFAM" id="SSF48264">
    <property type="entry name" value="Cytochrome P450"/>
    <property type="match status" value="4"/>
</dbReference>
<dbReference type="PANTHER" id="PTHR24292">
    <property type="entry name" value="CYTOCHROME P450"/>
    <property type="match status" value="1"/>
</dbReference>
<dbReference type="GO" id="GO:0005506">
    <property type="term" value="F:iron ion binding"/>
    <property type="evidence" value="ECO:0007669"/>
    <property type="project" value="InterPro"/>
</dbReference>
<dbReference type="GO" id="GO:0004497">
    <property type="term" value="F:monooxygenase activity"/>
    <property type="evidence" value="ECO:0007669"/>
    <property type="project" value="UniProtKB-KW"/>
</dbReference>